<keyword evidence="3" id="KW-1185">Reference proteome</keyword>
<name>A0A1I0VGI4_9FLAO</name>
<protein>
    <submittedName>
        <fullName evidence="2">Uncharacterized protein</fullName>
    </submittedName>
</protein>
<evidence type="ECO:0000256" key="1">
    <source>
        <dbReference type="SAM" id="SignalP"/>
    </source>
</evidence>
<proteinExistence type="predicted"/>
<reference evidence="3" key="1">
    <citation type="submission" date="2016-10" db="EMBL/GenBank/DDBJ databases">
        <authorList>
            <person name="Varghese N."/>
            <person name="Submissions S."/>
        </authorList>
    </citation>
    <scope>NUCLEOTIDE SEQUENCE [LARGE SCALE GENOMIC DNA]</scope>
    <source>
        <strain evidence="3">DSM 21789</strain>
    </source>
</reference>
<feature type="chain" id="PRO_5011669615" evidence="1">
    <location>
        <begin position="21"/>
        <end position="112"/>
    </location>
</feature>
<keyword evidence="1" id="KW-0732">Signal</keyword>
<dbReference type="EMBL" id="FOJT01000001">
    <property type="protein sequence ID" value="SFA75421.1"/>
    <property type="molecule type" value="Genomic_DNA"/>
</dbReference>
<dbReference type="RefSeq" id="WP_091473361.1">
    <property type="nucleotide sequence ID" value="NZ_FOJT01000001.1"/>
</dbReference>
<dbReference type="AlphaFoldDB" id="A0A1I0VGI4"/>
<dbReference type="Proteomes" id="UP000199604">
    <property type="component" value="Unassembled WGS sequence"/>
</dbReference>
<accession>A0A1I0VGI4</accession>
<feature type="signal peptide" evidence="1">
    <location>
        <begin position="1"/>
        <end position="20"/>
    </location>
</feature>
<organism evidence="2 3">
    <name type="scientific">Flavobacterium swingsii</name>
    <dbReference type="NCBI Taxonomy" id="498292"/>
    <lineage>
        <taxon>Bacteria</taxon>
        <taxon>Pseudomonadati</taxon>
        <taxon>Bacteroidota</taxon>
        <taxon>Flavobacteriia</taxon>
        <taxon>Flavobacteriales</taxon>
        <taxon>Flavobacteriaceae</taxon>
        <taxon>Flavobacterium</taxon>
    </lineage>
</organism>
<evidence type="ECO:0000313" key="3">
    <source>
        <dbReference type="Proteomes" id="UP000199604"/>
    </source>
</evidence>
<sequence length="112" mass="12522">MKKILSILALFFAFTFSASAQTESKSQTSETLAKNDVLKVSKVIALEESMKKNLHIIFLKKYDALNANQTLTKEEAKGFSENVDTNLKAALSAEDIKRLKSVTGLYDKLIYK</sequence>
<gene>
    <name evidence="2" type="ORF">SAMN05660845_0383</name>
</gene>
<evidence type="ECO:0000313" key="2">
    <source>
        <dbReference type="EMBL" id="SFA75421.1"/>
    </source>
</evidence>
<dbReference type="STRING" id="498292.SAMN05660845_0383"/>